<dbReference type="Proteomes" id="UP000326865">
    <property type="component" value="Unassembled WGS sequence"/>
</dbReference>
<accession>A0A5N5U557</accession>
<gene>
    <name evidence="2" type="ORF">DM867_08020</name>
    <name evidence="3" type="ORF">DP108_07585</name>
</gene>
<feature type="compositionally biased region" description="Basic and acidic residues" evidence="1">
    <location>
        <begin position="101"/>
        <end position="121"/>
    </location>
</feature>
<evidence type="ECO:0000256" key="1">
    <source>
        <dbReference type="SAM" id="MobiDB-lite"/>
    </source>
</evidence>
<evidence type="ECO:0000313" key="2">
    <source>
        <dbReference type="EMBL" id="KAB7513750.1"/>
    </source>
</evidence>
<comment type="caution">
    <text evidence="2">The sequence shown here is derived from an EMBL/GenBank/DDBJ whole genome shotgun (WGS) entry which is preliminary data.</text>
</comment>
<dbReference type="EMBL" id="QKKZ01000003">
    <property type="protein sequence ID" value="KAB7513750.1"/>
    <property type="molecule type" value="Genomic_DNA"/>
</dbReference>
<feature type="compositionally biased region" description="Acidic residues" evidence="1">
    <location>
        <begin position="53"/>
        <end position="62"/>
    </location>
</feature>
<name>A0A5N5U557_9EURY</name>
<sequence length="133" mass="14676">MGRWTFLRTGVTAGLVGGLAGCAGDTSDDSPTTPHTTTEDSATTTEAEQTTEQPEETTDDQPDIDRPANYRWDMRPSRNDLLRAELGQYVEASVGDVVEEHPAFEYSTDSDRDDHEIESKIRKAASRIDSPTR</sequence>
<dbReference type="PROSITE" id="PS51257">
    <property type="entry name" value="PROKAR_LIPOPROTEIN"/>
    <property type="match status" value="1"/>
</dbReference>
<feature type="compositionally biased region" description="Low complexity" evidence="1">
    <location>
        <begin position="29"/>
        <end position="52"/>
    </location>
</feature>
<feature type="region of interest" description="Disordered" evidence="1">
    <location>
        <begin position="22"/>
        <end position="72"/>
    </location>
</feature>
<proteinExistence type="predicted"/>
<evidence type="ECO:0000313" key="3">
    <source>
        <dbReference type="EMBL" id="KAB7518999.1"/>
    </source>
</evidence>
<dbReference type="RefSeq" id="WP_152134088.1">
    <property type="nucleotide sequence ID" value="NZ_QKKZ01000003.1"/>
</dbReference>
<evidence type="ECO:0000313" key="4">
    <source>
        <dbReference type="Proteomes" id="UP000326207"/>
    </source>
</evidence>
<keyword evidence="5" id="KW-1185">Reference proteome</keyword>
<evidence type="ECO:0000313" key="5">
    <source>
        <dbReference type="Proteomes" id="UP000326865"/>
    </source>
</evidence>
<feature type="compositionally biased region" description="Basic and acidic residues" evidence="1">
    <location>
        <begin position="63"/>
        <end position="72"/>
    </location>
</feature>
<dbReference type="Proteomes" id="UP000326207">
    <property type="component" value="Unassembled WGS sequence"/>
</dbReference>
<dbReference type="EMBL" id="QMDY01000003">
    <property type="protein sequence ID" value="KAB7518999.1"/>
    <property type="molecule type" value="Genomic_DNA"/>
</dbReference>
<accession>A0A5N5UJR2</accession>
<dbReference type="AlphaFoldDB" id="A0A5N5U557"/>
<protein>
    <submittedName>
        <fullName evidence="2">Uncharacterized protein</fullName>
    </submittedName>
</protein>
<reference evidence="4 5" key="1">
    <citation type="submission" date="2019-10" db="EMBL/GenBank/DDBJ databases">
        <title>Unraveling microbial dark matter from salterns through culturing: the case of the genus Halosegnis.</title>
        <authorList>
            <person name="Duran-Viseras A."/>
            <person name="Andrei A.-S."/>
            <person name="Vera-Gargallo B."/>
            <person name="Ghai R."/>
            <person name="Sanchez-Porro C."/>
            <person name="Ventosa A."/>
        </authorList>
    </citation>
    <scope>NUCLEOTIDE SEQUENCE [LARGE SCALE GENOMIC DNA]</scope>
    <source>
        <strain evidence="2 5">F18-79</strain>
        <strain evidence="3 4">F19-13</strain>
    </source>
</reference>
<organism evidence="2 5">
    <name type="scientific">Halosegnis rubeus</name>
    <dbReference type="NCBI Taxonomy" id="2212850"/>
    <lineage>
        <taxon>Archaea</taxon>
        <taxon>Methanobacteriati</taxon>
        <taxon>Methanobacteriota</taxon>
        <taxon>Stenosarchaea group</taxon>
        <taxon>Halobacteria</taxon>
        <taxon>Halobacteriales</taxon>
        <taxon>Natronomonadaceae</taxon>
        <taxon>Halosegnis</taxon>
    </lineage>
</organism>
<feature type="region of interest" description="Disordered" evidence="1">
    <location>
        <begin position="101"/>
        <end position="133"/>
    </location>
</feature>